<name>A0ACB9XS11_CHAAC</name>
<sequence>MWVSRPQMMSPSRKFQPTECPNSKDWLADPQTKEENLPASSQVRSKQANWCPYTPTSVISCPSFEEVMQTPRTPSCSAEDYPDIMLDGLDCQNSSAMTMSMNACSPSFFESRYSNSQSFQEGTCPTPAKNLQLPLVSRSASSDVRRPLEDEFNAEADKFLRQESDPAADFDPSSSSQTLEDKSATVDRLDCMPSPYFSPIRMMSPEQEPSLETLDVEAPTLSGTEGNEHFPDSVYNSFLPKPSTPVHRPDPQEPCFDIAAPPTPAPAALPSLDIDDISEPHHSEPNLVLSDLPPLRTLSGKAFGPAQSPEQQELQPSPIPRCNPNHGEKLF</sequence>
<proteinExistence type="predicted"/>
<dbReference type="Proteomes" id="UP001057452">
    <property type="component" value="Chromosome 3"/>
</dbReference>
<gene>
    <name evidence="1" type="ORF">KUCAC02_001585</name>
</gene>
<protein>
    <submittedName>
        <fullName evidence="1">Uncharacterized protein</fullName>
    </submittedName>
</protein>
<keyword evidence="2" id="KW-1185">Reference proteome</keyword>
<evidence type="ECO:0000313" key="2">
    <source>
        <dbReference type="Proteomes" id="UP001057452"/>
    </source>
</evidence>
<comment type="caution">
    <text evidence="1">The sequence shown here is derived from an EMBL/GenBank/DDBJ whole genome shotgun (WGS) entry which is preliminary data.</text>
</comment>
<organism evidence="1 2">
    <name type="scientific">Chaenocephalus aceratus</name>
    <name type="common">Blackfin icefish</name>
    <name type="synonym">Chaenichthys aceratus</name>
    <dbReference type="NCBI Taxonomy" id="36190"/>
    <lineage>
        <taxon>Eukaryota</taxon>
        <taxon>Metazoa</taxon>
        <taxon>Chordata</taxon>
        <taxon>Craniata</taxon>
        <taxon>Vertebrata</taxon>
        <taxon>Euteleostomi</taxon>
        <taxon>Actinopterygii</taxon>
        <taxon>Neopterygii</taxon>
        <taxon>Teleostei</taxon>
        <taxon>Neoteleostei</taxon>
        <taxon>Acanthomorphata</taxon>
        <taxon>Eupercaria</taxon>
        <taxon>Perciformes</taxon>
        <taxon>Notothenioidei</taxon>
        <taxon>Channichthyidae</taxon>
        <taxon>Chaenocephalus</taxon>
    </lineage>
</organism>
<accession>A0ACB9XS11</accession>
<reference evidence="1" key="1">
    <citation type="submission" date="2022-05" db="EMBL/GenBank/DDBJ databases">
        <title>Chromosome-level genome of Chaenocephalus aceratus.</title>
        <authorList>
            <person name="Park H."/>
        </authorList>
    </citation>
    <scope>NUCLEOTIDE SEQUENCE</scope>
    <source>
        <strain evidence="1">KU_202001</strain>
    </source>
</reference>
<dbReference type="EMBL" id="CM043787">
    <property type="protein sequence ID" value="KAI4829925.1"/>
    <property type="molecule type" value="Genomic_DNA"/>
</dbReference>
<evidence type="ECO:0000313" key="1">
    <source>
        <dbReference type="EMBL" id="KAI4829925.1"/>
    </source>
</evidence>